<evidence type="ECO:0000256" key="2">
    <source>
        <dbReference type="ARBA" id="ARBA00022679"/>
    </source>
</evidence>
<evidence type="ECO:0000313" key="11">
    <source>
        <dbReference type="EMBL" id="PIV13823.1"/>
    </source>
</evidence>
<dbReference type="PROSITE" id="PS01331">
    <property type="entry name" value="THYMIDYLATE_KINASE"/>
    <property type="match status" value="1"/>
</dbReference>
<evidence type="ECO:0000259" key="9">
    <source>
        <dbReference type="Pfam" id="PF02223"/>
    </source>
</evidence>
<accession>A0A2G9LJ41</accession>
<keyword evidence="3 8" id="KW-0545">Nucleotide biosynthesis</keyword>
<dbReference type="EMBL" id="PCUF01000020">
    <property type="protein sequence ID" value="PIN66541.1"/>
    <property type="molecule type" value="Genomic_DNA"/>
</dbReference>
<dbReference type="PANTHER" id="PTHR10344:SF4">
    <property type="entry name" value="UMP-CMP KINASE 2, MITOCHONDRIAL"/>
    <property type="match status" value="1"/>
</dbReference>
<feature type="domain" description="Thymidylate kinase-like" evidence="9">
    <location>
        <begin position="9"/>
        <end position="190"/>
    </location>
</feature>
<dbReference type="Proteomes" id="UP000228888">
    <property type="component" value="Unassembled WGS sequence"/>
</dbReference>
<evidence type="ECO:0000256" key="7">
    <source>
        <dbReference type="ARBA" id="ARBA00048743"/>
    </source>
</evidence>
<evidence type="ECO:0000256" key="1">
    <source>
        <dbReference type="ARBA" id="ARBA00009776"/>
    </source>
</evidence>
<evidence type="ECO:0000256" key="4">
    <source>
        <dbReference type="ARBA" id="ARBA00022741"/>
    </source>
</evidence>
<name>A0A2G9LJ41_HUBC1</name>
<dbReference type="Proteomes" id="UP000228874">
    <property type="component" value="Unassembled WGS sequence"/>
</dbReference>
<dbReference type="SUPFAM" id="SSF52540">
    <property type="entry name" value="P-loop containing nucleoside triphosphate hydrolases"/>
    <property type="match status" value="1"/>
</dbReference>
<dbReference type="EMBL" id="PETW01000023">
    <property type="protein sequence ID" value="PIV46472.1"/>
    <property type="molecule type" value="Genomic_DNA"/>
</dbReference>
<dbReference type="InterPro" id="IPR018095">
    <property type="entry name" value="Thymidylate_kin_CS"/>
</dbReference>
<dbReference type="AlphaFoldDB" id="A0A2G9LJ41"/>
<proteinExistence type="inferred from homology"/>
<comment type="catalytic activity">
    <reaction evidence="7 8">
        <text>dTMP + ATP = dTDP + ADP</text>
        <dbReference type="Rhea" id="RHEA:13517"/>
        <dbReference type="ChEBI" id="CHEBI:30616"/>
        <dbReference type="ChEBI" id="CHEBI:58369"/>
        <dbReference type="ChEBI" id="CHEBI:63528"/>
        <dbReference type="ChEBI" id="CHEBI:456216"/>
        <dbReference type="EC" id="2.7.4.9"/>
    </reaction>
</comment>
<evidence type="ECO:0000313" key="13">
    <source>
        <dbReference type="EMBL" id="PIX28165.1"/>
    </source>
</evidence>
<dbReference type="GO" id="GO:0006227">
    <property type="term" value="P:dUDP biosynthetic process"/>
    <property type="evidence" value="ECO:0007669"/>
    <property type="project" value="TreeGrafter"/>
</dbReference>
<dbReference type="InterPro" id="IPR027417">
    <property type="entry name" value="P-loop_NTPase"/>
</dbReference>
<evidence type="ECO:0000256" key="8">
    <source>
        <dbReference type="HAMAP-Rule" id="MF_00165"/>
    </source>
</evidence>
<comment type="caution">
    <text evidence="10">The sequence shown here is derived from an EMBL/GenBank/DDBJ whole genome shotgun (WGS) entry which is preliminary data.</text>
</comment>
<dbReference type="CDD" id="cd01672">
    <property type="entry name" value="TMPK"/>
    <property type="match status" value="1"/>
</dbReference>
<dbReference type="Gene3D" id="3.40.50.300">
    <property type="entry name" value="P-loop containing nucleotide triphosphate hydrolases"/>
    <property type="match status" value="1"/>
</dbReference>
<keyword evidence="4 8" id="KW-0547">Nucleotide-binding</keyword>
<evidence type="ECO:0000256" key="5">
    <source>
        <dbReference type="ARBA" id="ARBA00022777"/>
    </source>
</evidence>
<dbReference type="Proteomes" id="UP000230713">
    <property type="component" value="Unassembled WGS sequence"/>
</dbReference>
<feature type="binding site" evidence="8">
    <location>
        <begin position="11"/>
        <end position="18"/>
    </location>
    <ligand>
        <name>ATP</name>
        <dbReference type="ChEBI" id="CHEBI:30616"/>
    </ligand>
</feature>
<dbReference type="EMBL" id="PFIH01000022">
    <property type="protein sequence ID" value="PIX28165.1"/>
    <property type="molecule type" value="Genomic_DNA"/>
</dbReference>
<keyword evidence="6 8" id="KW-0067">ATP-binding</keyword>
<evidence type="ECO:0000313" key="16">
    <source>
        <dbReference type="Proteomes" id="UP000228874"/>
    </source>
</evidence>
<dbReference type="EMBL" id="PFUW01000033">
    <property type="protein sequence ID" value="PJB03750.1"/>
    <property type="molecule type" value="Genomic_DNA"/>
</dbReference>
<accession>A0A2H9P9V3</accession>
<accession>A0A2H9M7I3</accession>
<evidence type="ECO:0000313" key="17">
    <source>
        <dbReference type="Proteomes" id="UP000228888"/>
    </source>
</evidence>
<reference evidence="16 17" key="2">
    <citation type="submission" date="2017-09" db="EMBL/GenBank/DDBJ databases">
        <title>Depth-based differentiation of microbial function through sediment-hosted aquifers and enrichment of novel symbionts in the deep terrestrial subsurface.</title>
        <authorList>
            <person name="Probst A.J."/>
            <person name="Ladd B."/>
            <person name="Jarett J.K."/>
            <person name="Geller-Mcgrath D.E."/>
            <person name="Sieber C.M.K."/>
            <person name="Emerson J.B."/>
            <person name="Anantharaman K."/>
            <person name="Thomas B.C."/>
            <person name="Malmstrom R."/>
            <person name="Stieglmeier M."/>
            <person name="Klingl A."/>
            <person name="Woyke T."/>
            <person name="Ryan C.M."/>
            <person name="Banfield J.F."/>
        </authorList>
    </citation>
    <scope>NUCLEOTIDE SEQUENCE [LARGE SCALE GENOMIC DNA]</scope>
</reference>
<dbReference type="Proteomes" id="UP000230477">
    <property type="component" value="Unassembled WGS sequence"/>
</dbReference>
<accession>A0A2H9QS31</accession>
<evidence type="ECO:0000313" key="12">
    <source>
        <dbReference type="EMBL" id="PIV46472.1"/>
    </source>
</evidence>
<dbReference type="GO" id="GO:0004798">
    <property type="term" value="F:dTMP kinase activity"/>
    <property type="evidence" value="ECO:0007669"/>
    <property type="project" value="UniProtKB-UniRule"/>
</dbReference>
<dbReference type="NCBIfam" id="TIGR00041">
    <property type="entry name" value="DTMP_kinase"/>
    <property type="match status" value="1"/>
</dbReference>
<dbReference type="GO" id="GO:0006235">
    <property type="term" value="P:dTTP biosynthetic process"/>
    <property type="evidence" value="ECO:0007669"/>
    <property type="project" value="UniProtKB-UniRule"/>
</dbReference>
<accession>A0A2H9N2P2</accession>
<evidence type="ECO:0000313" key="14">
    <source>
        <dbReference type="EMBL" id="PIY99815.1"/>
    </source>
</evidence>
<dbReference type="Pfam" id="PF02223">
    <property type="entry name" value="Thymidylate_kin"/>
    <property type="match status" value="1"/>
</dbReference>
<dbReference type="EMBL" id="PFMG01000035">
    <property type="protein sequence ID" value="PIY99815.1"/>
    <property type="molecule type" value="Genomic_DNA"/>
</dbReference>
<evidence type="ECO:0000313" key="10">
    <source>
        <dbReference type="EMBL" id="PIN66541.1"/>
    </source>
</evidence>
<dbReference type="HAMAP" id="MF_00165">
    <property type="entry name" value="Thymidylate_kinase"/>
    <property type="match status" value="1"/>
</dbReference>
<sequence length="201" mass="22943">MMVGKFIVFEGIDGSGKTTQSKLAVEYLNQKGYDAIWTKEPTNGKIGKLLKKEYLKISVNFPEIDAFLFCADRIEHIEMFIKPNLNLGKLVVSDRYNLSTFAYQQAQGISLSWLLELQKNVLVPDLVIFIDLSAEESIKRTSDSATIKFEKEEFLKKVRENFLNLPKILKNQKIIVVDGKGAIEEVRARIVRVLEDEILKS</sequence>
<protein>
    <recommendedName>
        <fullName evidence="8">Probable thymidylate kinase</fullName>
        <ecNumber evidence="8">2.7.4.9</ecNumber>
    </recommendedName>
    <alternativeName>
        <fullName evidence="8">dTMP kinase</fullName>
    </alternativeName>
</protein>
<dbReference type="Proteomes" id="UP000229789">
    <property type="component" value="Unassembled WGS sequence"/>
</dbReference>
<keyword evidence="5 8" id="KW-0418">Kinase</keyword>
<evidence type="ECO:0000256" key="3">
    <source>
        <dbReference type="ARBA" id="ARBA00022727"/>
    </source>
</evidence>
<reference evidence="10 18" key="1">
    <citation type="submission" date="2017-09" db="EMBL/GenBank/DDBJ databases">
        <title>Depth-based differentiation of microbial function through sediment-hosted aquifers and enrichment of novel symbionts in the deep terrestrial subsurface.</title>
        <authorList>
            <person name="Probst A.J."/>
            <person name="Ladd B."/>
            <person name="Jarett J.K."/>
            <person name="Geller-Mcgrath D.E."/>
            <person name="Sieber C.M."/>
            <person name="Emerson J.B."/>
            <person name="Anantharaman K."/>
            <person name="Thomas B.C."/>
            <person name="Malmstrom R."/>
            <person name="Stieglmeier M."/>
            <person name="Klingl A."/>
            <person name="Woyke T."/>
            <person name="Ryan C.M."/>
            <person name="Banfield J.F."/>
        </authorList>
    </citation>
    <scope>NUCLEOTIDE SEQUENCE [LARGE SCALE GENOMIC DNA]</scope>
    <source>
        <strain evidence="12">CG02_land_8_20_14_3_00_31_209</strain>
        <strain evidence="11">CG03_land_8_20_14_0_80_31_114</strain>
        <strain evidence="10">CG18_big_fil_WC_8_21_14_2_50_31_19</strain>
        <strain evidence="14">CG_4_10_14_0_8_um_filter_31_133</strain>
        <strain evidence="13">CG_4_8_14_3_um_filter</strain>
        <strain evidence="15">CG_4_9_14_3_um_filter_31_125</strain>
    </source>
</reference>
<evidence type="ECO:0000313" key="15">
    <source>
        <dbReference type="EMBL" id="PJB03750.1"/>
    </source>
</evidence>
<dbReference type="InterPro" id="IPR018094">
    <property type="entry name" value="Thymidylate_kinase"/>
</dbReference>
<dbReference type="EMBL" id="PEUT01000023">
    <property type="protein sequence ID" value="PIV13823.1"/>
    <property type="molecule type" value="Genomic_DNA"/>
</dbReference>
<keyword evidence="2 8" id="KW-0808">Transferase</keyword>
<evidence type="ECO:0000313" key="18">
    <source>
        <dbReference type="Proteomes" id="UP000229789"/>
    </source>
</evidence>
<comment type="similarity">
    <text evidence="1 8">Belongs to the thymidylate kinase family.</text>
</comment>
<dbReference type="EC" id="2.7.4.9" evidence="8"/>
<dbReference type="PANTHER" id="PTHR10344">
    <property type="entry name" value="THYMIDYLATE KINASE"/>
    <property type="match status" value="1"/>
</dbReference>
<dbReference type="InterPro" id="IPR039430">
    <property type="entry name" value="Thymidylate_kin-like_dom"/>
</dbReference>
<dbReference type="GO" id="GO:0006233">
    <property type="term" value="P:dTDP biosynthetic process"/>
    <property type="evidence" value="ECO:0007669"/>
    <property type="project" value="InterPro"/>
</dbReference>
<dbReference type="GO" id="GO:0005737">
    <property type="term" value="C:cytoplasm"/>
    <property type="evidence" value="ECO:0007669"/>
    <property type="project" value="TreeGrafter"/>
</dbReference>
<accession>A0A2H9M2N9</accession>
<evidence type="ECO:0000256" key="6">
    <source>
        <dbReference type="ARBA" id="ARBA00022840"/>
    </source>
</evidence>
<gene>
    <name evidence="8 10" type="primary">tmk</name>
    <name evidence="15" type="ORF">CO124_01910</name>
    <name evidence="12" type="ORF">COS22_01180</name>
    <name evidence="11" type="ORF">COS45_00860</name>
    <name evidence="10" type="ORF">COW69_01735</name>
    <name evidence="14" type="ORF">COY63_01530</name>
    <name evidence="13" type="ORF">COZ66_00920</name>
</gene>
<dbReference type="Proteomes" id="UP000231449">
    <property type="component" value="Unassembled WGS sequence"/>
</dbReference>
<dbReference type="GO" id="GO:0005524">
    <property type="term" value="F:ATP binding"/>
    <property type="evidence" value="ECO:0007669"/>
    <property type="project" value="UniProtKB-UniRule"/>
</dbReference>
<organism evidence="10 18">
    <name type="scientific">Huberarchaeum crystalense</name>
    <dbReference type="NCBI Taxonomy" id="2014257"/>
    <lineage>
        <taxon>Archaea</taxon>
        <taxon>Candidatus Huberarchaeota</taxon>
        <taxon>Candidatus Huberarchaeia</taxon>
        <taxon>Candidatus Huberarchaeales</taxon>
        <taxon>Candidatus Huberarchaeaceae</taxon>
        <taxon>Candidatus Huberarchaeum</taxon>
    </lineage>
</organism>